<evidence type="ECO:0000259" key="2">
    <source>
        <dbReference type="PROSITE" id="PS50222"/>
    </source>
</evidence>
<dbReference type="GO" id="GO:0005509">
    <property type="term" value="F:calcium ion binding"/>
    <property type="evidence" value="ECO:0007669"/>
    <property type="project" value="InterPro"/>
</dbReference>
<sequence length="114" mass="12631">MAGEGDVVFEDFFPAMVERLGADQFIAELCNGFRVLMDQEKGLITFDSLKINSSLLGLQDLGDDELLCMLREGDLDGDGAINQSEFCILMCKLSPGLMDGPRRFLEEVITNQFS</sequence>
<accession>A0A822XTE5</accession>
<dbReference type="Pfam" id="PF13833">
    <property type="entry name" value="EF-hand_8"/>
    <property type="match status" value="1"/>
</dbReference>
<feature type="domain" description="EF-hand" evidence="2">
    <location>
        <begin position="61"/>
        <end position="96"/>
    </location>
</feature>
<reference evidence="3 4" key="1">
    <citation type="journal article" date="2020" name="Mol. Biol. Evol.">
        <title>Distinct Expression and Methylation Patterns for Genes with Different Fates following a Single Whole-Genome Duplication in Flowering Plants.</title>
        <authorList>
            <person name="Shi T."/>
            <person name="Rahmani R.S."/>
            <person name="Gugger P.F."/>
            <person name="Wang M."/>
            <person name="Li H."/>
            <person name="Zhang Y."/>
            <person name="Li Z."/>
            <person name="Wang Q."/>
            <person name="Van de Peer Y."/>
            <person name="Marchal K."/>
            <person name="Chen J."/>
        </authorList>
    </citation>
    <scope>NUCLEOTIDE SEQUENCE [LARGE SCALE GENOMIC DNA]</scope>
    <source>
        <tissue evidence="3">Leaf</tissue>
    </source>
</reference>
<evidence type="ECO:0000256" key="1">
    <source>
        <dbReference type="ARBA" id="ARBA00022837"/>
    </source>
</evidence>
<dbReference type="Proteomes" id="UP000607653">
    <property type="component" value="Unassembled WGS sequence"/>
</dbReference>
<dbReference type="SUPFAM" id="SSF47473">
    <property type="entry name" value="EF-hand"/>
    <property type="match status" value="1"/>
</dbReference>
<organism evidence="3 4">
    <name type="scientific">Nelumbo nucifera</name>
    <name type="common">Sacred lotus</name>
    <dbReference type="NCBI Taxonomy" id="4432"/>
    <lineage>
        <taxon>Eukaryota</taxon>
        <taxon>Viridiplantae</taxon>
        <taxon>Streptophyta</taxon>
        <taxon>Embryophyta</taxon>
        <taxon>Tracheophyta</taxon>
        <taxon>Spermatophyta</taxon>
        <taxon>Magnoliopsida</taxon>
        <taxon>Proteales</taxon>
        <taxon>Nelumbonaceae</taxon>
        <taxon>Nelumbo</taxon>
    </lineage>
</organism>
<evidence type="ECO:0000313" key="3">
    <source>
        <dbReference type="EMBL" id="DAD20718.1"/>
    </source>
</evidence>
<gene>
    <name evidence="3" type="ORF">HUJ06_022181</name>
</gene>
<dbReference type="PANTHER" id="PTHR47319:SF2">
    <property type="entry name" value="CALCIUM-BINDING PROTEIN PBP1-LIKE"/>
    <property type="match status" value="1"/>
</dbReference>
<protein>
    <recommendedName>
        <fullName evidence="2">EF-hand domain-containing protein</fullName>
    </recommendedName>
</protein>
<dbReference type="InterPro" id="IPR044205">
    <property type="entry name" value="KIC/PBP1/KRP1"/>
</dbReference>
<comment type="caution">
    <text evidence="3">The sequence shown here is derived from an EMBL/GenBank/DDBJ whole genome shotgun (WGS) entry which is preliminary data.</text>
</comment>
<dbReference type="PROSITE" id="PS50222">
    <property type="entry name" value="EF_HAND_2"/>
    <property type="match status" value="1"/>
</dbReference>
<name>A0A822XTE5_NELNU</name>
<dbReference type="InterPro" id="IPR002048">
    <property type="entry name" value="EF_hand_dom"/>
</dbReference>
<dbReference type="AlphaFoldDB" id="A0A822XTE5"/>
<dbReference type="Gene3D" id="1.10.238.10">
    <property type="entry name" value="EF-hand"/>
    <property type="match status" value="1"/>
</dbReference>
<proteinExistence type="predicted"/>
<dbReference type="InterPro" id="IPR011992">
    <property type="entry name" value="EF-hand-dom_pair"/>
</dbReference>
<dbReference type="PANTHER" id="PTHR47319">
    <property type="entry name" value="CALCIUM-BINDING PROTEIN KIC"/>
    <property type="match status" value="1"/>
</dbReference>
<dbReference type="EMBL" id="DUZY01000001">
    <property type="protein sequence ID" value="DAD20718.1"/>
    <property type="molecule type" value="Genomic_DNA"/>
</dbReference>
<keyword evidence="4" id="KW-1185">Reference proteome</keyword>
<dbReference type="InterPro" id="IPR018247">
    <property type="entry name" value="EF_Hand_1_Ca_BS"/>
</dbReference>
<dbReference type="PROSITE" id="PS00018">
    <property type="entry name" value="EF_HAND_1"/>
    <property type="match status" value="1"/>
</dbReference>
<keyword evidence="1" id="KW-0106">Calcium</keyword>
<evidence type="ECO:0000313" key="4">
    <source>
        <dbReference type="Proteomes" id="UP000607653"/>
    </source>
</evidence>